<gene>
    <name evidence="10" type="ORF">DAEQUDRAFT_719049</name>
</gene>
<dbReference type="GO" id="GO:0042273">
    <property type="term" value="P:ribosomal large subunit biogenesis"/>
    <property type="evidence" value="ECO:0007669"/>
    <property type="project" value="TreeGrafter"/>
</dbReference>
<dbReference type="EMBL" id="KV429158">
    <property type="protein sequence ID" value="KZT63771.1"/>
    <property type="molecule type" value="Genomic_DNA"/>
</dbReference>
<dbReference type="PANTHER" id="PTHR13182">
    <property type="entry name" value="ZINC FINGER PROTEIN 622"/>
    <property type="match status" value="1"/>
</dbReference>
<evidence type="ECO:0000256" key="2">
    <source>
        <dbReference type="ARBA" id="ARBA00022490"/>
    </source>
</evidence>
<dbReference type="GO" id="GO:0003676">
    <property type="term" value="F:nucleic acid binding"/>
    <property type="evidence" value="ECO:0007669"/>
    <property type="project" value="InterPro"/>
</dbReference>
<evidence type="ECO:0000256" key="1">
    <source>
        <dbReference type="ARBA" id="ARBA00004496"/>
    </source>
</evidence>
<dbReference type="GO" id="GO:0030687">
    <property type="term" value="C:preribosome, large subunit precursor"/>
    <property type="evidence" value="ECO:0007669"/>
    <property type="project" value="TreeGrafter"/>
</dbReference>
<dbReference type="InterPro" id="IPR040025">
    <property type="entry name" value="Znf622/Rei1/Reh1"/>
</dbReference>
<comment type="similarity">
    <text evidence="7">Belongs to the REI1 family.</text>
</comment>
<reference evidence="10 11" key="1">
    <citation type="journal article" date="2016" name="Mol. Biol. Evol.">
        <title>Comparative Genomics of Early-Diverging Mushroom-Forming Fungi Provides Insights into the Origins of Lignocellulose Decay Capabilities.</title>
        <authorList>
            <person name="Nagy L.G."/>
            <person name="Riley R."/>
            <person name="Tritt A."/>
            <person name="Adam C."/>
            <person name="Daum C."/>
            <person name="Floudas D."/>
            <person name="Sun H."/>
            <person name="Yadav J.S."/>
            <person name="Pangilinan J."/>
            <person name="Larsson K.H."/>
            <person name="Matsuura K."/>
            <person name="Barry K."/>
            <person name="Labutti K."/>
            <person name="Kuo R."/>
            <person name="Ohm R.A."/>
            <person name="Bhattacharya S.S."/>
            <person name="Shirouzu T."/>
            <person name="Yoshinaga Y."/>
            <person name="Martin F.M."/>
            <person name="Grigoriev I.V."/>
            <person name="Hibbett D.S."/>
        </authorList>
    </citation>
    <scope>NUCLEOTIDE SEQUENCE [LARGE SCALE GENOMIC DNA]</scope>
    <source>
        <strain evidence="10 11">L-15889</strain>
    </source>
</reference>
<dbReference type="Gene3D" id="3.30.160.60">
    <property type="entry name" value="Classic Zinc Finger"/>
    <property type="match status" value="1"/>
</dbReference>
<keyword evidence="3" id="KW-0690">Ribosome biogenesis</keyword>
<evidence type="ECO:0000256" key="4">
    <source>
        <dbReference type="ARBA" id="ARBA00022723"/>
    </source>
</evidence>
<dbReference type="Proteomes" id="UP000076727">
    <property type="component" value="Unassembled WGS sequence"/>
</dbReference>
<dbReference type="GO" id="GO:0005737">
    <property type="term" value="C:cytoplasm"/>
    <property type="evidence" value="ECO:0007669"/>
    <property type="project" value="UniProtKB-SubCell"/>
</dbReference>
<dbReference type="AlphaFoldDB" id="A0A165KYU2"/>
<dbReference type="SUPFAM" id="SSF57667">
    <property type="entry name" value="beta-beta-alpha zinc fingers"/>
    <property type="match status" value="2"/>
</dbReference>
<accession>A0A165KYU2</accession>
<dbReference type="InterPro" id="IPR003604">
    <property type="entry name" value="Matrin/U1-like-C_Znf_C2H2"/>
</dbReference>
<comment type="subcellular location">
    <subcellularLocation>
        <location evidence="1">Cytoplasm</location>
    </subcellularLocation>
</comment>
<keyword evidence="11" id="KW-1185">Reference proteome</keyword>
<dbReference type="PROSITE" id="PS00028">
    <property type="entry name" value="ZINC_FINGER_C2H2_1"/>
    <property type="match status" value="1"/>
</dbReference>
<dbReference type="Pfam" id="PF12874">
    <property type="entry name" value="zf-met"/>
    <property type="match status" value="1"/>
</dbReference>
<evidence type="ECO:0000256" key="3">
    <source>
        <dbReference type="ARBA" id="ARBA00022517"/>
    </source>
</evidence>
<dbReference type="Pfam" id="PF12756">
    <property type="entry name" value="zf-C2H2_2"/>
    <property type="match status" value="1"/>
</dbReference>
<evidence type="ECO:0000256" key="6">
    <source>
        <dbReference type="ARBA" id="ARBA00022833"/>
    </source>
</evidence>
<organism evidence="10 11">
    <name type="scientific">Daedalea quercina L-15889</name>
    <dbReference type="NCBI Taxonomy" id="1314783"/>
    <lineage>
        <taxon>Eukaryota</taxon>
        <taxon>Fungi</taxon>
        <taxon>Dikarya</taxon>
        <taxon>Basidiomycota</taxon>
        <taxon>Agaricomycotina</taxon>
        <taxon>Agaricomycetes</taxon>
        <taxon>Polyporales</taxon>
        <taxon>Fomitopsis</taxon>
    </lineage>
</organism>
<dbReference type="SMART" id="SM00355">
    <property type="entry name" value="ZnF_C2H2"/>
    <property type="match status" value="4"/>
</dbReference>
<dbReference type="PANTHER" id="PTHR13182:SF8">
    <property type="entry name" value="CYTOPLASMIC 60S SUBUNIT BIOGENESIS FACTOR ZNF622"/>
    <property type="match status" value="1"/>
</dbReference>
<name>A0A165KYU2_9APHY</name>
<dbReference type="SMART" id="SM00451">
    <property type="entry name" value="ZnF_U1"/>
    <property type="match status" value="2"/>
</dbReference>
<evidence type="ECO:0000256" key="7">
    <source>
        <dbReference type="ARBA" id="ARBA00034126"/>
    </source>
</evidence>
<feature type="region of interest" description="Disordered" evidence="8">
    <location>
        <begin position="294"/>
        <end position="353"/>
    </location>
</feature>
<evidence type="ECO:0000259" key="9">
    <source>
        <dbReference type="PROSITE" id="PS00028"/>
    </source>
</evidence>
<dbReference type="InterPro" id="IPR013087">
    <property type="entry name" value="Znf_C2H2_type"/>
</dbReference>
<feature type="compositionally biased region" description="Acidic residues" evidence="8">
    <location>
        <begin position="309"/>
        <end position="346"/>
    </location>
</feature>
<dbReference type="OrthoDB" id="19329at2759"/>
<evidence type="ECO:0000256" key="5">
    <source>
        <dbReference type="ARBA" id="ARBA00022737"/>
    </source>
</evidence>
<evidence type="ECO:0000313" key="10">
    <source>
        <dbReference type="EMBL" id="KZT63771.1"/>
    </source>
</evidence>
<keyword evidence="6" id="KW-0862">Zinc</keyword>
<dbReference type="InterPro" id="IPR041661">
    <property type="entry name" value="ZN622/Rei1/Reh1_Znf-C2H2"/>
</dbReference>
<keyword evidence="5" id="KW-0677">Repeat</keyword>
<feature type="domain" description="C2H2-type" evidence="9">
    <location>
        <begin position="78"/>
        <end position="100"/>
    </location>
</feature>
<proteinExistence type="inferred from homology"/>
<keyword evidence="4" id="KW-0479">Metal-binding</keyword>
<sequence length="515" mass="57659">MEEAQQQHAGSLFTCLSCSIAFFSAEDQREHYRSDHHRYNMKRRVAGLPPVSADIFNQKVIERKAETAVTTSSKSMSCGVCGKVYTTENAYRSHLSSRKHRENELKSVYKPKKQSLAQDIVSSQADIQASVTNRSPSPAGNTTDVAVTSLEPAQPVVLTVDAETSEEQINQTIDEKIAAARSRISPKQCLFCSHSSTSLEDSLTHMSVGHSFFVPDAEYLVDLSGLVSYLGEKIAVGNVCIYCNGKGREFRTLDAVRKHMLDKGHCKIAYDTEDDRLEISDFYDFSASYPDAEERRRKKAERAARDGDASGDEAEDEEWEDVDGEGMEVDEVVDESASDSDSDDIPDNQLAYGDTEYELVLPSGARIGHRTMRRYYAQSFARSPRGGKPEDPTSGAALVRRLLDDRHSALVPRKGGFGAYGAGTDVIKARNRGEAREAGRHVREFRDQRRREDFKTKVGFIHNNQKHFRDPLLQVRRAFSFFALKTLIFLVSDHPLRLARHDATVVFKHMSGLVM</sequence>
<dbReference type="GO" id="GO:0008270">
    <property type="term" value="F:zinc ion binding"/>
    <property type="evidence" value="ECO:0007669"/>
    <property type="project" value="InterPro"/>
</dbReference>
<evidence type="ECO:0000313" key="11">
    <source>
        <dbReference type="Proteomes" id="UP000076727"/>
    </source>
</evidence>
<protein>
    <recommendedName>
        <fullName evidence="9">C2H2-type domain-containing protein</fullName>
    </recommendedName>
</protein>
<keyword evidence="2" id="KW-0963">Cytoplasm</keyword>
<dbReference type="InterPro" id="IPR036236">
    <property type="entry name" value="Znf_C2H2_sf"/>
</dbReference>
<evidence type="ECO:0000256" key="8">
    <source>
        <dbReference type="SAM" id="MobiDB-lite"/>
    </source>
</evidence>
<dbReference type="STRING" id="1314783.A0A165KYU2"/>